<name>A0A1I0S4M8_9FLAO</name>
<evidence type="ECO:0000313" key="3">
    <source>
        <dbReference type="Proteomes" id="UP000199469"/>
    </source>
</evidence>
<proteinExistence type="predicted"/>
<keyword evidence="1" id="KW-1133">Transmembrane helix</keyword>
<dbReference type="AlphaFoldDB" id="A0A1I0S4M8"/>
<protein>
    <submittedName>
        <fullName evidence="2">Uncharacterized protein</fullName>
    </submittedName>
</protein>
<accession>A0A1I0S4M8</accession>
<keyword evidence="1" id="KW-0472">Membrane</keyword>
<feature type="transmembrane region" description="Helical" evidence="1">
    <location>
        <begin position="53"/>
        <end position="76"/>
    </location>
</feature>
<sequence>MFSKFNLIELLKDGFSEIRVSPKIFYTIFWHLFFPIMLSIIFLLFSVTIDNDIISNIISAISIFSGLLFSVIFVVTENYSKRKNQMSRNQSDEAQSYLKRYKDFTEQITTLILFSVAIAIISIVFLLLYIFLMKANLQGLQVVKEVKEFIETGDIDYSKVKSIVLLFLQTLSFIFLYNYLLTIITLVKEVYAMVFDDINYD</sequence>
<gene>
    <name evidence="2" type="ORF">SAMN05421841_4311</name>
</gene>
<keyword evidence="1" id="KW-0812">Transmembrane</keyword>
<dbReference type="Proteomes" id="UP000199469">
    <property type="component" value="Unassembled WGS sequence"/>
</dbReference>
<reference evidence="3" key="1">
    <citation type="submission" date="2016-10" db="EMBL/GenBank/DDBJ databases">
        <authorList>
            <person name="Varghese N."/>
            <person name="Submissions S."/>
        </authorList>
    </citation>
    <scope>NUCLEOTIDE SEQUENCE [LARGE SCALE GENOMIC DNA]</scope>
    <source>
        <strain evidence="3">DSM 17724</strain>
    </source>
</reference>
<feature type="transmembrane region" description="Helical" evidence="1">
    <location>
        <begin position="24"/>
        <end position="47"/>
    </location>
</feature>
<feature type="transmembrane region" description="Helical" evidence="1">
    <location>
        <begin position="108"/>
        <end position="132"/>
    </location>
</feature>
<evidence type="ECO:0000256" key="1">
    <source>
        <dbReference type="SAM" id="Phobius"/>
    </source>
</evidence>
<keyword evidence="3" id="KW-1185">Reference proteome</keyword>
<dbReference type="EMBL" id="FOIU01000007">
    <property type="protein sequence ID" value="SEW49747.1"/>
    <property type="molecule type" value="Genomic_DNA"/>
</dbReference>
<evidence type="ECO:0000313" key="2">
    <source>
        <dbReference type="EMBL" id="SEW49747.1"/>
    </source>
</evidence>
<dbReference type="STRING" id="356305.SAMN05421841_4311"/>
<feature type="transmembrane region" description="Helical" evidence="1">
    <location>
        <begin position="163"/>
        <end position="187"/>
    </location>
</feature>
<dbReference type="RefSeq" id="WP_089796358.1">
    <property type="nucleotide sequence ID" value="NZ_FOIU01000007.1"/>
</dbReference>
<organism evidence="2 3">
    <name type="scientific">Chryseobacterium wanjuense</name>
    <dbReference type="NCBI Taxonomy" id="356305"/>
    <lineage>
        <taxon>Bacteria</taxon>
        <taxon>Pseudomonadati</taxon>
        <taxon>Bacteroidota</taxon>
        <taxon>Flavobacteriia</taxon>
        <taxon>Flavobacteriales</taxon>
        <taxon>Weeksellaceae</taxon>
        <taxon>Chryseobacterium group</taxon>
        <taxon>Chryseobacterium</taxon>
    </lineage>
</organism>